<name>A0A1H0V3J2_9CLOT</name>
<evidence type="ECO:0000313" key="3">
    <source>
        <dbReference type="EMBL" id="SDP72646.1"/>
    </source>
</evidence>
<dbReference type="RefSeq" id="WP_089972031.1">
    <property type="nucleotide sequence ID" value="NZ_FNJM01000014.1"/>
</dbReference>
<dbReference type="Proteomes" id="UP000198597">
    <property type="component" value="Unassembled WGS sequence"/>
</dbReference>
<sequence length="156" mass="18514">MFEFEPKKLFVDFKNGVIETEGLVPRTYTMTHSDETGDLFVTVGTIYDWDKITPVRDEVLAEWVKEDGKYKLKVYVHVDGSKGIKETAIRNEIFRRELPLALTAIRYGDRKFFCKNNNLDNVPIIVHFNSMLNEYNKKEDWGIFKQYRMFDEENNR</sequence>
<dbReference type="AlphaFoldDB" id="A0A1H0V3J2"/>
<accession>A0A1H0V3J2</accession>
<dbReference type="OrthoDB" id="1684395at2"/>
<evidence type="ECO:0000259" key="2">
    <source>
        <dbReference type="Pfam" id="PF12638"/>
    </source>
</evidence>
<keyword evidence="1" id="KW-0809">Transit peptide</keyword>
<dbReference type="PANTHER" id="PTHR31750">
    <property type="entry name" value="PROTEIN STAY-GREEN 1, CHLOROPLASTIC-RELATED"/>
    <property type="match status" value="1"/>
</dbReference>
<evidence type="ECO:0000256" key="1">
    <source>
        <dbReference type="ARBA" id="ARBA00022946"/>
    </source>
</evidence>
<feature type="domain" description="Staygreen protein" evidence="2">
    <location>
        <begin position="3"/>
        <end position="147"/>
    </location>
</feature>
<dbReference type="EMBL" id="FNJM01000014">
    <property type="protein sequence ID" value="SDP72646.1"/>
    <property type="molecule type" value="Genomic_DNA"/>
</dbReference>
<protein>
    <submittedName>
        <fullName evidence="3">Staygreen protein</fullName>
    </submittedName>
</protein>
<dbReference type="PANTHER" id="PTHR31750:SF4">
    <property type="entry name" value="LP06106P"/>
    <property type="match status" value="1"/>
</dbReference>
<proteinExistence type="predicted"/>
<dbReference type="InterPro" id="IPR024438">
    <property type="entry name" value="Staygreen"/>
</dbReference>
<dbReference type="Pfam" id="PF12638">
    <property type="entry name" value="Staygreen"/>
    <property type="match status" value="1"/>
</dbReference>
<keyword evidence="4" id="KW-1185">Reference proteome</keyword>
<gene>
    <name evidence="3" type="ORF">SAMN04488529_1142</name>
</gene>
<evidence type="ECO:0000313" key="4">
    <source>
        <dbReference type="Proteomes" id="UP000198597"/>
    </source>
</evidence>
<reference evidence="3 4" key="1">
    <citation type="submission" date="2016-10" db="EMBL/GenBank/DDBJ databases">
        <authorList>
            <person name="de Groot N.N."/>
        </authorList>
    </citation>
    <scope>NUCLEOTIDE SEQUENCE [LARGE SCALE GENOMIC DNA]</scope>
    <source>
        <strain evidence="3 4">DSM 12272</strain>
    </source>
</reference>
<organism evidence="3 4">
    <name type="scientific">Clostridium gasigenes</name>
    <dbReference type="NCBI Taxonomy" id="94869"/>
    <lineage>
        <taxon>Bacteria</taxon>
        <taxon>Bacillati</taxon>
        <taxon>Bacillota</taxon>
        <taxon>Clostridia</taxon>
        <taxon>Eubacteriales</taxon>
        <taxon>Clostridiaceae</taxon>
        <taxon>Clostridium</taxon>
    </lineage>
</organism>